<evidence type="ECO:0000256" key="3">
    <source>
        <dbReference type="ARBA" id="ARBA00022512"/>
    </source>
</evidence>
<dbReference type="FunFam" id="3.40.50.720:FF:000084">
    <property type="entry name" value="Short-chain dehydrogenase reductase"/>
    <property type="match status" value="1"/>
</dbReference>
<evidence type="ECO:0000256" key="6">
    <source>
        <dbReference type="ARBA" id="ARBA00047400"/>
    </source>
</evidence>
<evidence type="ECO:0000256" key="5">
    <source>
        <dbReference type="ARBA" id="ARBA00040781"/>
    </source>
</evidence>
<dbReference type="SUPFAM" id="SSF51735">
    <property type="entry name" value="NAD(P)-binding Rossmann-fold domains"/>
    <property type="match status" value="1"/>
</dbReference>
<evidence type="ECO:0000256" key="1">
    <source>
        <dbReference type="ARBA" id="ARBA00004191"/>
    </source>
</evidence>
<dbReference type="AlphaFoldDB" id="A0A5Q5BI07"/>
<dbReference type="PRINTS" id="PR00080">
    <property type="entry name" value="SDRFAMILY"/>
</dbReference>
<sequence>MPTAVPNAFDLTGQVALVTGSSSELGIGFASARLLGQFGASVMVTGTTERAAERARELQSEGIAARSHVADLMDPEAARGLVEATEAAFGRLDIVVNNAGLASVHIPERPNPLMVMSDEEWRLALRRNVDSAFFVTRAALPGMVERGYGRIVNVASTAGILTAYTGDVGYHTAKAAMLGMTRSVAVDYARNGVTANVVVPGWIATAAQLPSEVVAGNATPIGRSATAAEVAAGIAFLAAPGASYVTGTTLAIDGANSIAGSSATE</sequence>
<dbReference type="PANTHER" id="PTHR42879">
    <property type="entry name" value="3-OXOACYL-(ACYL-CARRIER-PROTEIN) REDUCTASE"/>
    <property type="match status" value="1"/>
</dbReference>
<dbReference type="GO" id="GO:0004316">
    <property type="term" value="F:3-oxoacyl-[acyl-carrier-protein] reductase (NADPH) activity"/>
    <property type="evidence" value="ECO:0007669"/>
    <property type="project" value="UniProtKB-EC"/>
</dbReference>
<evidence type="ECO:0000313" key="7">
    <source>
        <dbReference type="EMBL" id="ABG07931.1"/>
    </source>
</evidence>
<reference evidence="7" key="1">
    <citation type="submission" date="2006-06" db="EMBL/GenBank/DDBJ databases">
        <title>Complete sequence of chromosome of Mycobacterium sp. MCS.</title>
        <authorList>
            <consortium name="US DOE Joint Genome Institute"/>
            <person name="Copeland A."/>
            <person name="Lucas S."/>
            <person name="Lapidus A."/>
            <person name="Barry K."/>
            <person name="Detter J.C."/>
            <person name="Glavina del Rio T."/>
            <person name="Hammon N."/>
            <person name="Israni S."/>
            <person name="Dalin E."/>
            <person name="Tice H."/>
            <person name="Pitluck S."/>
            <person name="Martinez M."/>
            <person name="Schmutz J."/>
            <person name="Larimer F."/>
            <person name="Land M."/>
            <person name="Hauser L."/>
            <person name="Kyrpides N."/>
            <person name="Kim E."/>
            <person name="Miller C.D."/>
            <person name="Hughes J.E."/>
            <person name="Anderson A.J."/>
            <person name="Sims R.C."/>
            <person name="Richardson P."/>
        </authorList>
    </citation>
    <scope>NUCLEOTIDE SEQUENCE [LARGE SCALE GENOMIC DNA]</scope>
    <source>
        <strain evidence="7">MCS</strain>
    </source>
</reference>
<organism evidence="7">
    <name type="scientific">Mycobacterium sp. (strain MCS)</name>
    <dbReference type="NCBI Taxonomy" id="164756"/>
    <lineage>
        <taxon>Bacteria</taxon>
        <taxon>Bacillati</taxon>
        <taxon>Actinomycetota</taxon>
        <taxon>Actinomycetes</taxon>
        <taxon>Mycobacteriales</taxon>
        <taxon>Mycobacteriaceae</taxon>
        <taxon>Mycobacterium</taxon>
    </lineage>
</organism>
<dbReference type="PRINTS" id="PR00081">
    <property type="entry name" value="GDHRDH"/>
</dbReference>
<gene>
    <name evidence="7" type="ordered locus">Mmcs_1822</name>
</gene>
<accession>A0A5Q5BI07</accession>
<dbReference type="Gene3D" id="3.40.50.720">
    <property type="entry name" value="NAD(P)-binding Rossmann-like Domain"/>
    <property type="match status" value="1"/>
</dbReference>
<name>A0A5Q5BI07_MYCSS</name>
<dbReference type="PANTHER" id="PTHR42879:SF2">
    <property type="entry name" value="3-OXOACYL-[ACYL-CARRIER-PROTEIN] REDUCTASE FABG"/>
    <property type="match status" value="1"/>
</dbReference>
<dbReference type="InterPro" id="IPR036291">
    <property type="entry name" value="NAD(P)-bd_dom_sf"/>
</dbReference>
<dbReference type="KEGG" id="mmc:Mmcs_1822"/>
<keyword evidence="3" id="KW-0134">Cell wall</keyword>
<proteinExistence type="inferred from homology"/>
<dbReference type="Pfam" id="PF13561">
    <property type="entry name" value="adh_short_C2"/>
    <property type="match status" value="1"/>
</dbReference>
<evidence type="ECO:0000256" key="4">
    <source>
        <dbReference type="ARBA" id="ARBA00023002"/>
    </source>
</evidence>
<comment type="subcellular location">
    <subcellularLocation>
        <location evidence="1">Secreted</location>
        <location evidence="1">Cell wall</location>
    </subcellularLocation>
</comment>
<keyword evidence="3" id="KW-0964">Secreted</keyword>
<comment type="similarity">
    <text evidence="2">Belongs to the short-chain dehydrogenases/reductases (SDR) family.</text>
</comment>
<evidence type="ECO:0000256" key="2">
    <source>
        <dbReference type="ARBA" id="ARBA00006484"/>
    </source>
</evidence>
<dbReference type="EMBL" id="CP000384">
    <property type="protein sequence ID" value="ABG07931.1"/>
    <property type="molecule type" value="Genomic_DNA"/>
</dbReference>
<comment type="catalytic activity">
    <reaction evidence="6">
        <text>a (3R)-hydroxyacyl-[ACP] + NADP(+) = a 3-oxoacyl-[ACP] + NADPH + H(+)</text>
        <dbReference type="Rhea" id="RHEA:17397"/>
        <dbReference type="Rhea" id="RHEA-COMP:9916"/>
        <dbReference type="Rhea" id="RHEA-COMP:9945"/>
        <dbReference type="ChEBI" id="CHEBI:15378"/>
        <dbReference type="ChEBI" id="CHEBI:57783"/>
        <dbReference type="ChEBI" id="CHEBI:58349"/>
        <dbReference type="ChEBI" id="CHEBI:78776"/>
        <dbReference type="ChEBI" id="CHEBI:78827"/>
        <dbReference type="EC" id="1.1.1.100"/>
    </reaction>
    <physiologicalReaction direction="right-to-left" evidence="6">
        <dbReference type="Rhea" id="RHEA:17399"/>
    </physiologicalReaction>
</comment>
<protein>
    <recommendedName>
        <fullName evidence="5">3-oxoacyl-[acyl-carrier-protein] reductase MabA</fullName>
    </recommendedName>
</protein>
<dbReference type="InterPro" id="IPR002347">
    <property type="entry name" value="SDR_fam"/>
</dbReference>
<keyword evidence="4" id="KW-0560">Oxidoreductase</keyword>
<dbReference type="InterPro" id="IPR050259">
    <property type="entry name" value="SDR"/>
</dbReference>